<evidence type="ECO:0000313" key="1">
    <source>
        <dbReference type="EMBL" id="MCC2222161.1"/>
    </source>
</evidence>
<accession>A0AAE3JCQ6</accession>
<dbReference type="GO" id="GO:0006508">
    <property type="term" value="P:proteolysis"/>
    <property type="evidence" value="ECO:0007669"/>
    <property type="project" value="InterPro"/>
</dbReference>
<dbReference type="EMBL" id="JAJEQN010000028">
    <property type="protein sequence ID" value="MCC2222161.1"/>
    <property type="molecule type" value="Genomic_DNA"/>
</dbReference>
<dbReference type="Proteomes" id="UP001198200">
    <property type="component" value="Unassembled WGS sequence"/>
</dbReference>
<dbReference type="CDD" id="cd01301">
    <property type="entry name" value="rDP_like"/>
    <property type="match status" value="1"/>
</dbReference>
<dbReference type="SUPFAM" id="SSF51556">
    <property type="entry name" value="Metallo-dependent hydrolases"/>
    <property type="match status" value="1"/>
</dbReference>
<dbReference type="Pfam" id="PF01244">
    <property type="entry name" value="Peptidase_M19"/>
    <property type="match status" value="1"/>
</dbReference>
<reference evidence="1 2" key="1">
    <citation type="submission" date="2021-10" db="EMBL/GenBank/DDBJ databases">
        <title>Anaerobic single-cell dispensing facilitates the cultivation of human gut bacteria.</title>
        <authorList>
            <person name="Afrizal A."/>
        </authorList>
    </citation>
    <scope>NUCLEOTIDE SEQUENCE [LARGE SCALE GENOMIC DNA]</scope>
    <source>
        <strain evidence="1 2">CLA-AA-H224</strain>
    </source>
</reference>
<name>A0AAE3JCQ6_9FIRM</name>
<dbReference type="Gene3D" id="3.20.20.140">
    <property type="entry name" value="Metal-dependent hydrolases"/>
    <property type="match status" value="1"/>
</dbReference>
<dbReference type="GO" id="GO:0070573">
    <property type="term" value="F:metallodipeptidase activity"/>
    <property type="evidence" value="ECO:0007669"/>
    <property type="project" value="InterPro"/>
</dbReference>
<sequence length="343" mass="37947">MSLHYQYADMHCDTLLHGLGKGVNDIYDMPDAMLDIKRMAEANVLCQFFAVFFPPRPEMLTPQEREKRLQAGRPEMPPDEELFSNAVSLMKDSFAAHKDVIRQAYCFDDVMKNKEQGLISGVLTVEDGRMVNGSFDRLEQLAKTGVRAIALTWNFENCFGAPNSRDPKIMSKGLSTFGKEAIEAMNELGILVDVSHLSDGGFYDVAKISKKPFVATHSDCRALAAHPRNLTDDMIRLLAQKGGVSGINFAPAFLDDTQGNNTSRISDMVRHVKHFIEIGGEDCVGIGTDFDGIGGNLEVGEPGQLTLLFEALEKAGITPRQIDKIASGNVLRVMKETMRPRFE</sequence>
<organism evidence="1 2">
    <name type="scientific">Anthropogastromicrobium aceti</name>
    <dbReference type="NCBI Taxonomy" id="2981768"/>
    <lineage>
        <taxon>Bacteria</taxon>
        <taxon>Bacillati</taxon>
        <taxon>Bacillota</taxon>
        <taxon>Clostridia</taxon>
        <taxon>Lachnospirales</taxon>
        <taxon>Lachnospiraceae</taxon>
        <taxon>Anthropogastromicrobium</taxon>
    </lineage>
</organism>
<dbReference type="RefSeq" id="WP_262538568.1">
    <property type="nucleotide sequence ID" value="NZ_JAJEQN010000028.1"/>
</dbReference>
<dbReference type="PROSITE" id="PS51365">
    <property type="entry name" value="RENAL_DIPEPTIDASE_2"/>
    <property type="match status" value="1"/>
</dbReference>
<evidence type="ECO:0000313" key="2">
    <source>
        <dbReference type="Proteomes" id="UP001198200"/>
    </source>
</evidence>
<proteinExistence type="predicted"/>
<protein>
    <submittedName>
        <fullName evidence="1">Dipeptidase</fullName>
    </submittedName>
</protein>
<dbReference type="PANTHER" id="PTHR10443">
    <property type="entry name" value="MICROSOMAL DIPEPTIDASE"/>
    <property type="match status" value="1"/>
</dbReference>
<keyword evidence="2" id="KW-1185">Reference proteome</keyword>
<dbReference type="PANTHER" id="PTHR10443:SF12">
    <property type="entry name" value="DIPEPTIDASE"/>
    <property type="match status" value="1"/>
</dbReference>
<gene>
    <name evidence="1" type="ORF">LKD48_11015</name>
</gene>
<comment type="caution">
    <text evidence="1">The sequence shown here is derived from an EMBL/GenBank/DDBJ whole genome shotgun (WGS) entry which is preliminary data.</text>
</comment>
<dbReference type="InterPro" id="IPR032466">
    <property type="entry name" value="Metal_Hydrolase"/>
</dbReference>
<dbReference type="AlphaFoldDB" id="A0AAE3JCQ6"/>
<dbReference type="InterPro" id="IPR008257">
    <property type="entry name" value="Pept_M19"/>
</dbReference>